<evidence type="ECO:0000256" key="6">
    <source>
        <dbReference type="ARBA" id="ARBA00023136"/>
    </source>
</evidence>
<evidence type="ECO:0000313" key="10">
    <source>
        <dbReference type="Proteomes" id="UP000000333"/>
    </source>
</evidence>
<feature type="transmembrane region" description="Helical" evidence="7">
    <location>
        <begin position="40"/>
        <end position="60"/>
    </location>
</feature>
<dbReference type="AlphaFoldDB" id="E1QXP0"/>
<evidence type="ECO:0000256" key="5">
    <source>
        <dbReference type="ARBA" id="ARBA00022989"/>
    </source>
</evidence>
<evidence type="ECO:0000256" key="2">
    <source>
        <dbReference type="ARBA" id="ARBA00008193"/>
    </source>
</evidence>
<evidence type="ECO:0000256" key="4">
    <source>
        <dbReference type="ARBA" id="ARBA00022692"/>
    </source>
</evidence>
<dbReference type="PANTHER" id="PTHR30506:SF3">
    <property type="entry name" value="UPF0126 INNER MEMBRANE PROTEIN YADS-RELATED"/>
    <property type="match status" value="1"/>
</dbReference>
<feature type="domain" description="Glycine transporter" evidence="8">
    <location>
        <begin position="43"/>
        <end position="114"/>
    </location>
</feature>
<dbReference type="Proteomes" id="UP000000333">
    <property type="component" value="Chromosome"/>
</dbReference>
<dbReference type="Pfam" id="PF03458">
    <property type="entry name" value="Gly_transporter"/>
    <property type="match status" value="2"/>
</dbReference>
<dbReference type="EMBL" id="CP002106">
    <property type="protein sequence ID" value="ADK67154.1"/>
    <property type="molecule type" value="Genomic_DNA"/>
</dbReference>
<dbReference type="PATRIC" id="fig|633147.7.peg.1514"/>
<comment type="similarity">
    <text evidence="2">Belongs to the UPF0126 family.</text>
</comment>
<reference evidence="9 10" key="1">
    <citation type="journal article" date="2010" name="Stand. Genomic Sci.">
        <title>Complete genome sequence of Olsenella uli type strain (VPI D76D-27C).</title>
        <authorList>
            <person name="Goker M."/>
            <person name="Held B."/>
            <person name="Lucas S."/>
            <person name="Nolan M."/>
            <person name="Yasawong M."/>
            <person name="Glavina Del Rio T."/>
            <person name="Tice H."/>
            <person name="Cheng J.F."/>
            <person name="Bruce D."/>
            <person name="Detter J.C."/>
            <person name="Tapia R."/>
            <person name="Han C."/>
            <person name="Goodwin L."/>
            <person name="Pitluck S."/>
            <person name="Liolios K."/>
            <person name="Ivanova N."/>
            <person name="Mavromatis K."/>
            <person name="Mikhailova N."/>
            <person name="Pati A."/>
            <person name="Chen A."/>
            <person name="Palaniappan K."/>
            <person name="Land M."/>
            <person name="Hauser L."/>
            <person name="Chang Y.J."/>
            <person name="Jeffries C.D."/>
            <person name="Rohde M."/>
            <person name="Sikorski J."/>
            <person name="Pukall R."/>
            <person name="Woyke T."/>
            <person name="Bristow J."/>
            <person name="Eisen J.A."/>
            <person name="Markowitz V."/>
            <person name="Hugenholtz P."/>
            <person name="Kyrpides N.C."/>
            <person name="Klenk H.P."/>
            <person name="Lapidus A."/>
        </authorList>
    </citation>
    <scope>NUCLEOTIDE SEQUENCE [LARGE SCALE GENOMIC DNA]</scope>
    <source>
        <strain evidence="10">ATCC 49627 / DSM 7084 / CIP 109912 / JCM 12494 / NCIMB 702895 / VPI D76D-27C</strain>
    </source>
</reference>
<evidence type="ECO:0000256" key="3">
    <source>
        <dbReference type="ARBA" id="ARBA00022475"/>
    </source>
</evidence>
<keyword evidence="5 7" id="KW-1133">Transmembrane helix</keyword>
<feature type="transmembrane region" description="Helical" evidence="7">
    <location>
        <begin position="123"/>
        <end position="141"/>
    </location>
</feature>
<dbReference type="InterPro" id="IPR005115">
    <property type="entry name" value="Gly_transporter"/>
</dbReference>
<name>E1QXP0_OLSUV</name>
<proteinExistence type="inferred from homology"/>
<protein>
    <recommendedName>
        <fullName evidence="8">Glycine transporter domain-containing protein</fullName>
    </recommendedName>
</protein>
<organism evidence="9 10">
    <name type="scientific">Olsenella uli (strain ATCC 49627 / DSM 7084 / CCUG 31166 / CIP 109912 / JCM 12494 / LMG 11480 / NCIMB 702895 / VPI D76D-27C)</name>
    <name type="common">Lactobacillus uli</name>
    <dbReference type="NCBI Taxonomy" id="633147"/>
    <lineage>
        <taxon>Bacteria</taxon>
        <taxon>Bacillati</taxon>
        <taxon>Actinomycetota</taxon>
        <taxon>Coriobacteriia</taxon>
        <taxon>Coriobacteriales</taxon>
        <taxon>Atopobiaceae</taxon>
        <taxon>Olsenella</taxon>
    </lineage>
</organism>
<dbReference type="PANTHER" id="PTHR30506">
    <property type="entry name" value="INNER MEMBRANE PROTEIN"/>
    <property type="match status" value="1"/>
</dbReference>
<evidence type="ECO:0000256" key="7">
    <source>
        <dbReference type="SAM" id="Phobius"/>
    </source>
</evidence>
<feature type="transmembrane region" description="Helical" evidence="7">
    <location>
        <begin position="67"/>
        <end position="88"/>
    </location>
</feature>
<dbReference type="eggNOG" id="COG2860">
    <property type="taxonomic scope" value="Bacteria"/>
</dbReference>
<dbReference type="KEGG" id="ols:Olsu_0020"/>
<keyword evidence="10" id="KW-1185">Reference proteome</keyword>
<comment type="subcellular location">
    <subcellularLocation>
        <location evidence="1">Cell membrane</location>
        <topology evidence="1">Multi-pass membrane protein</topology>
    </subcellularLocation>
</comment>
<evidence type="ECO:0000256" key="1">
    <source>
        <dbReference type="ARBA" id="ARBA00004651"/>
    </source>
</evidence>
<gene>
    <name evidence="9" type="ordered locus">Olsu_0020</name>
</gene>
<sequence>MPRHYHGRARTRPTPSVPWEKNVISELISSASPDTAAVAIPAWLDITAVVVGAISGILVARERRLDLIGYIALAMFGGLGGGLVRDVVMQRGSVYMLSSPYAILATVSAGVVGFLFPGMFGSFPGLLEWVDIISVGLFAAAGTDKAMVFSLNPLACVLMGTITGVGGGMLRDVCLGDVPRIFRRSNFYAICAIGGSMSYYLPVTLIHLQRLWATVLCVLITVLLRRWSLRFNVMSPADIDLTPRVMDRARTVVTYAKNEGVARSRRVIRRPHRGAGDL</sequence>
<keyword evidence="4 7" id="KW-0812">Transmembrane</keyword>
<dbReference type="GO" id="GO:0005886">
    <property type="term" value="C:plasma membrane"/>
    <property type="evidence" value="ECO:0007669"/>
    <property type="project" value="UniProtKB-SubCell"/>
</dbReference>
<feature type="transmembrane region" description="Helical" evidence="7">
    <location>
        <begin position="147"/>
        <end position="169"/>
    </location>
</feature>
<feature type="transmembrane region" description="Helical" evidence="7">
    <location>
        <begin position="94"/>
        <end position="116"/>
    </location>
</feature>
<evidence type="ECO:0000313" key="9">
    <source>
        <dbReference type="EMBL" id="ADK67154.1"/>
    </source>
</evidence>
<evidence type="ECO:0000259" key="8">
    <source>
        <dbReference type="Pfam" id="PF03458"/>
    </source>
</evidence>
<feature type="transmembrane region" description="Helical" evidence="7">
    <location>
        <begin position="181"/>
        <end position="201"/>
    </location>
</feature>
<feature type="transmembrane region" description="Helical" evidence="7">
    <location>
        <begin position="207"/>
        <end position="224"/>
    </location>
</feature>
<keyword evidence="3" id="KW-1003">Cell membrane</keyword>
<accession>E1QXP0</accession>
<dbReference type="HOGENOM" id="CLU_064906_3_0_11"/>
<feature type="domain" description="Glycine transporter" evidence="8">
    <location>
        <begin position="129"/>
        <end position="201"/>
    </location>
</feature>
<keyword evidence="6 7" id="KW-0472">Membrane</keyword>